<protein>
    <submittedName>
        <fullName evidence="1">Uncharacterized protein</fullName>
    </submittedName>
</protein>
<gene>
    <name evidence="1" type="ORF">GIB67_021447</name>
</gene>
<reference evidence="1 2" key="1">
    <citation type="journal article" date="2020" name="IScience">
        <title>Genome Sequencing of the Endangered Kingdonia uniflora (Circaeasteraceae, Ranunculales) Reveals Potential Mechanisms of Evolutionary Specialization.</title>
        <authorList>
            <person name="Sun Y."/>
            <person name="Deng T."/>
            <person name="Zhang A."/>
            <person name="Moore M.J."/>
            <person name="Landis J.B."/>
            <person name="Lin N."/>
            <person name="Zhang H."/>
            <person name="Zhang X."/>
            <person name="Huang J."/>
            <person name="Zhang X."/>
            <person name="Sun H."/>
            <person name="Wang H."/>
        </authorList>
    </citation>
    <scope>NUCLEOTIDE SEQUENCE [LARGE SCALE GENOMIC DNA]</scope>
    <source>
        <strain evidence="1">TB1705</strain>
        <tissue evidence="1">Leaf</tissue>
    </source>
</reference>
<organism evidence="1 2">
    <name type="scientific">Kingdonia uniflora</name>
    <dbReference type="NCBI Taxonomy" id="39325"/>
    <lineage>
        <taxon>Eukaryota</taxon>
        <taxon>Viridiplantae</taxon>
        <taxon>Streptophyta</taxon>
        <taxon>Embryophyta</taxon>
        <taxon>Tracheophyta</taxon>
        <taxon>Spermatophyta</taxon>
        <taxon>Magnoliopsida</taxon>
        <taxon>Ranunculales</taxon>
        <taxon>Circaeasteraceae</taxon>
        <taxon>Kingdonia</taxon>
    </lineage>
</organism>
<dbReference type="Proteomes" id="UP000541444">
    <property type="component" value="Unassembled WGS sequence"/>
</dbReference>
<keyword evidence="2" id="KW-1185">Reference proteome</keyword>
<sequence>MKHARRIVKEGKLAYKEINNKLNVVIDEVKTLKENATREGRAIFPRNQTNNPNEYDVFVDLIIDENAEVSGRRGMFFCDISVAFDLIGTCLDELEENCQDVRMQQIDVMRSYIAIVNITARDAQVKEIYSDIMASDPEEREKGKCMPIRDVEDYQQGLYDKPLTCFG</sequence>
<name>A0A7J7NR62_9MAGN</name>
<evidence type="ECO:0000313" key="2">
    <source>
        <dbReference type="Proteomes" id="UP000541444"/>
    </source>
</evidence>
<accession>A0A7J7NR62</accession>
<proteinExistence type="predicted"/>
<dbReference type="EMBL" id="JACGCM010000659">
    <property type="protein sequence ID" value="KAF6169444.1"/>
    <property type="molecule type" value="Genomic_DNA"/>
</dbReference>
<dbReference type="AlphaFoldDB" id="A0A7J7NR62"/>
<comment type="caution">
    <text evidence="1">The sequence shown here is derived from an EMBL/GenBank/DDBJ whole genome shotgun (WGS) entry which is preliminary data.</text>
</comment>
<evidence type="ECO:0000313" key="1">
    <source>
        <dbReference type="EMBL" id="KAF6169444.1"/>
    </source>
</evidence>